<dbReference type="CDD" id="cd04301">
    <property type="entry name" value="NAT_SF"/>
    <property type="match status" value="1"/>
</dbReference>
<evidence type="ECO:0000313" key="3">
    <source>
        <dbReference type="Proteomes" id="UP000198769"/>
    </source>
</evidence>
<dbReference type="InterPro" id="IPR000182">
    <property type="entry name" value="GNAT_dom"/>
</dbReference>
<dbReference type="InterPro" id="IPR016181">
    <property type="entry name" value="Acyl_CoA_acyltransferase"/>
</dbReference>
<gene>
    <name evidence="2" type="ORF">SAMN05421594_1516</name>
</gene>
<protein>
    <submittedName>
        <fullName evidence="2">Acetyltransferase (GNAT) domain-containing protein</fullName>
    </submittedName>
</protein>
<dbReference type="InterPro" id="IPR052523">
    <property type="entry name" value="Trichothecene_AcTrans"/>
</dbReference>
<evidence type="ECO:0000313" key="2">
    <source>
        <dbReference type="EMBL" id="SFN21373.1"/>
    </source>
</evidence>
<keyword evidence="2" id="KW-0808">Transferase</keyword>
<feature type="domain" description="N-acetyltransferase" evidence="1">
    <location>
        <begin position="118"/>
        <end position="171"/>
    </location>
</feature>
<accession>A0A1I4X784</accession>
<dbReference type="Pfam" id="PF13508">
    <property type="entry name" value="Acetyltransf_7"/>
    <property type="match status" value="1"/>
</dbReference>
<dbReference type="AlphaFoldDB" id="A0A1I4X784"/>
<dbReference type="Gene3D" id="3.40.630.30">
    <property type="match status" value="1"/>
</dbReference>
<dbReference type="SUPFAM" id="SSF55729">
    <property type="entry name" value="Acyl-CoA N-acyltransferases (Nat)"/>
    <property type="match status" value="1"/>
</dbReference>
<dbReference type="EMBL" id="FOVD01000002">
    <property type="protein sequence ID" value="SFN21373.1"/>
    <property type="molecule type" value="Genomic_DNA"/>
</dbReference>
<keyword evidence="3" id="KW-1185">Reference proteome</keyword>
<dbReference type="PANTHER" id="PTHR42791">
    <property type="entry name" value="GNAT FAMILY ACETYLTRANSFERASE"/>
    <property type="match status" value="1"/>
</dbReference>
<proteinExistence type="predicted"/>
<evidence type="ECO:0000259" key="1">
    <source>
        <dbReference type="Pfam" id="PF13508"/>
    </source>
</evidence>
<organism evidence="2 3">
    <name type="scientific">Chryseobacterium oleae</name>
    <dbReference type="NCBI Taxonomy" id="491207"/>
    <lineage>
        <taxon>Bacteria</taxon>
        <taxon>Pseudomonadati</taxon>
        <taxon>Bacteroidota</taxon>
        <taxon>Flavobacteriia</taxon>
        <taxon>Flavobacteriales</taxon>
        <taxon>Weeksellaceae</taxon>
        <taxon>Chryseobacterium group</taxon>
        <taxon>Chryseobacterium</taxon>
    </lineage>
</organism>
<reference evidence="3" key="1">
    <citation type="submission" date="2016-10" db="EMBL/GenBank/DDBJ databases">
        <authorList>
            <person name="Varghese N."/>
            <person name="Submissions S."/>
        </authorList>
    </citation>
    <scope>NUCLEOTIDE SEQUENCE [LARGE SCALE GENOMIC DNA]</scope>
    <source>
        <strain evidence="3">DSM 25575</strain>
    </source>
</reference>
<dbReference type="GO" id="GO:0016747">
    <property type="term" value="F:acyltransferase activity, transferring groups other than amino-acyl groups"/>
    <property type="evidence" value="ECO:0007669"/>
    <property type="project" value="InterPro"/>
</dbReference>
<name>A0A1I4X784_CHROL</name>
<dbReference type="PANTHER" id="PTHR42791:SF1">
    <property type="entry name" value="N-ACETYLTRANSFERASE DOMAIN-CONTAINING PROTEIN"/>
    <property type="match status" value="1"/>
</dbReference>
<dbReference type="Proteomes" id="UP000198769">
    <property type="component" value="Unassembled WGS sequence"/>
</dbReference>
<sequence length="189" mass="22331">MKRATHKDREKAVDILCQAFIDVLIPNSINFVMKKSGDRYKRLKALMEFQFDVSLLNGNVFLNDHDKACILFLDSNTFSFRKFALELRLLFVCIGVNNMLKVLRREKLLKSFHPEEKFIHLWLMAVVPEEQGKGIGTKLLNDSLKFYDGELIYVETTTPENRTFYTQNKFEIFHETFELDYPLYFLKNL</sequence>
<dbReference type="OrthoDB" id="5319888at2"/>
<dbReference type="RefSeq" id="WP_090023938.1">
    <property type="nucleotide sequence ID" value="NZ_FOVD01000002.1"/>
</dbReference>